<sequence length="212" mass="23973">MPLAYHLAWPRSKAECQYESNALLNYNFLNSYTREGQEVIKRMSWKSGHHVAYYLEFAATLLPSEPGNPTQKGVYLWQNWFLFVLPQFREAEEILQIGDDKSLLKDEARLRNFNAGIAVSYEGRCTTNRLSNRARARGPAAQEQQQQGTPVTGSENDASDTAEETTTPKVSTSQRSKMETAKSQTKMEASKSQTKSERTTVSTALYTQTQMV</sequence>
<feature type="compositionally biased region" description="Polar residues" evidence="1">
    <location>
        <begin position="142"/>
        <end position="156"/>
    </location>
</feature>
<name>A0A915KZ97_ROMCU</name>
<organism evidence="2 3">
    <name type="scientific">Romanomermis culicivorax</name>
    <name type="common">Nematode worm</name>
    <dbReference type="NCBI Taxonomy" id="13658"/>
    <lineage>
        <taxon>Eukaryota</taxon>
        <taxon>Metazoa</taxon>
        <taxon>Ecdysozoa</taxon>
        <taxon>Nematoda</taxon>
        <taxon>Enoplea</taxon>
        <taxon>Dorylaimia</taxon>
        <taxon>Mermithida</taxon>
        <taxon>Mermithoidea</taxon>
        <taxon>Mermithidae</taxon>
        <taxon>Romanomermis</taxon>
    </lineage>
</organism>
<dbReference type="Proteomes" id="UP000887565">
    <property type="component" value="Unplaced"/>
</dbReference>
<feature type="compositionally biased region" description="Polar residues" evidence="1">
    <location>
        <begin position="164"/>
        <end position="212"/>
    </location>
</feature>
<proteinExistence type="predicted"/>
<accession>A0A915KZ97</accession>
<evidence type="ECO:0000313" key="2">
    <source>
        <dbReference type="Proteomes" id="UP000887565"/>
    </source>
</evidence>
<keyword evidence="2" id="KW-1185">Reference proteome</keyword>
<dbReference type="AlphaFoldDB" id="A0A915KZ97"/>
<dbReference type="WBParaSite" id="nRc.2.0.1.t44147-RA">
    <property type="protein sequence ID" value="nRc.2.0.1.t44147-RA"/>
    <property type="gene ID" value="nRc.2.0.1.g44147"/>
</dbReference>
<feature type="region of interest" description="Disordered" evidence="1">
    <location>
        <begin position="133"/>
        <end position="212"/>
    </location>
</feature>
<evidence type="ECO:0000256" key="1">
    <source>
        <dbReference type="SAM" id="MobiDB-lite"/>
    </source>
</evidence>
<reference evidence="3" key="1">
    <citation type="submission" date="2022-11" db="UniProtKB">
        <authorList>
            <consortium name="WormBaseParasite"/>
        </authorList>
    </citation>
    <scope>IDENTIFICATION</scope>
</reference>
<evidence type="ECO:0000313" key="3">
    <source>
        <dbReference type="WBParaSite" id="nRc.2.0.1.t44147-RA"/>
    </source>
</evidence>
<protein>
    <submittedName>
        <fullName evidence="3">Uncharacterized protein</fullName>
    </submittedName>
</protein>